<evidence type="ECO:0000313" key="3">
    <source>
        <dbReference type="EMBL" id="GLI01882.1"/>
    </source>
</evidence>
<organism evidence="3 4">
    <name type="scientific">Phytohabitans aurantiacus</name>
    <dbReference type="NCBI Taxonomy" id="3016789"/>
    <lineage>
        <taxon>Bacteria</taxon>
        <taxon>Bacillati</taxon>
        <taxon>Actinomycetota</taxon>
        <taxon>Actinomycetes</taxon>
        <taxon>Micromonosporales</taxon>
        <taxon>Micromonosporaceae</taxon>
    </lineage>
</organism>
<dbReference type="Pfam" id="PF18970">
    <property type="entry name" value="DUF5709"/>
    <property type="match status" value="1"/>
</dbReference>
<dbReference type="EMBL" id="BSDI01000051">
    <property type="protein sequence ID" value="GLI01882.1"/>
    <property type="molecule type" value="Genomic_DNA"/>
</dbReference>
<dbReference type="Proteomes" id="UP001144280">
    <property type="component" value="Unassembled WGS sequence"/>
</dbReference>
<feature type="compositionally biased region" description="Basic and acidic residues" evidence="1">
    <location>
        <begin position="103"/>
        <end position="114"/>
    </location>
</feature>
<protein>
    <recommendedName>
        <fullName evidence="2">DUF5709 domain-containing protein</fullName>
    </recommendedName>
</protein>
<evidence type="ECO:0000259" key="2">
    <source>
        <dbReference type="Pfam" id="PF18970"/>
    </source>
</evidence>
<feature type="region of interest" description="Disordered" evidence="1">
    <location>
        <begin position="34"/>
        <end position="129"/>
    </location>
</feature>
<proteinExistence type="predicted"/>
<name>A0ABQ5R6S4_9ACTN</name>
<feature type="compositionally biased region" description="Acidic residues" evidence="1">
    <location>
        <begin position="83"/>
        <end position="102"/>
    </location>
</feature>
<dbReference type="InterPro" id="IPR043763">
    <property type="entry name" value="DUF5709"/>
</dbReference>
<feature type="domain" description="DUF5709" evidence="2">
    <location>
        <begin position="110"/>
        <end position="156"/>
    </location>
</feature>
<reference evidence="3" key="1">
    <citation type="submission" date="2022-12" db="EMBL/GenBank/DDBJ databases">
        <title>New Phytohabitans aurantiacus sp. RD004123 nov., an actinomycete isolated from soil.</title>
        <authorList>
            <person name="Triningsih D.W."/>
            <person name="Harunari E."/>
            <person name="Igarashi Y."/>
        </authorList>
    </citation>
    <scope>NUCLEOTIDE SEQUENCE</scope>
    <source>
        <strain evidence="3">RD004123</strain>
    </source>
</reference>
<keyword evidence="4" id="KW-1185">Reference proteome</keyword>
<accession>A0ABQ5R6S4</accession>
<evidence type="ECO:0000256" key="1">
    <source>
        <dbReference type="SAM" id="MobiDB-lite"/>
    </source>
</evidence>
<sequence>MAIIGREAAYGGGMSQDERADGFDTWNVVEDDGVLDTSDTLDDDRVADPLDTGIAPGDRWAGANRFGTTPAEARAGESLEQLLAEEEPDVDPYADDADDEDELTRRGYERDARAGRLVADDQGFGEDKEAASVAWDAGIDAGGASAEEAAVHVVDDPFGQGDGPLR</sequence>
<gene>
    <name evidence="3" type="ORF">Pa4123_71590</name>
</gene>
<evidence type="ECO:0000313" key="4">
    <source>
        <dbReference type="Proteomes" id="UP001144280"/>
    </source>
</evidence>
<comment type="caution">
    <text evidence="3">The sequence shown here is derived from an EMBL/GenBank/DDBJ whole genome shotgun (WGS) entry which is preliminary data.</text>
</comment>